<dbReference type="EMBL" id="JAAABM010000004">
    <property type="protein sequence ID" value="KAF7678133.1"/>
    <property type="molecule type" value="Genomic_DNA"/>
</dbReference>
<dbReference type="GeneID" id="62201739"/>
<dbReference type="RefSeq" id="XP_038788268.1">
    <property type="nucleotide sequence ID" value="XM_038928561.1"/>
</dbReference>
<evidence type="ECO:0000256" key="1">
    <source>
        <dbReference type="SAM" id="MobiDB-lite"/>
    </source>
</evidence>
<reference evidence="2" key="1">
    <citation type="submission" date="2020-01" db="EMBL/GenBank/DDBJ databases">
        <authorList>
            <person name="Feng Z.H.Z."/>
        </authorList>
    </citation>
    <scope>NUCLEOTIDE SEQUENCE</scope>
    <source>
        <strain evidence="2">CBS107.38</strain>
    </source>
</reference>
<protein>
    <submittedName>
        <fullName evidence="2">Uncharacterized protein</fullName>
    </submittedName>
</protein>
<reference evidence="2" key="2">
    <citation type="submission" date="2020-08" db="EMBL/GenBank/DDBJ databases">
        <title>Draft Genome Sequence of Cumin Blight Pathogen Alternaria burnsii.</title>
        <authorList>
            <person name="Feng Z."/>
        </authorList>
    </citation>
    <scope>NUCLEOTIDE SEQUENCE</scope>
    <source>
        <strain evidence="2">CBS107.38</strain>
    </source>
</reference>
<feature type="region of interest" description="Disordered" evidence="1">
    <location>
        <begin position="33"/>
        <end position="58"/>
    </location>
</feature>
<evidence type="ECO:0000313" key="2">
    <source>
        <dbReference type="EMBL" id="KAF7678133.1"/>
    </source>
</evidence>
<comment type="caution">
    <text evidence="2">The sequence shown here is derived from an EMBL/GenBank/DDBJ whole genome shotgun (WGS) entry which is preliminary data.</text>
</comment>
<sequence length="76" mass="8130">AAGRAGANPRLIFLGPTELYPTLLGVVCRHEQSTASRPASANGEPYARDEGRGVDLEASRKPELCSDRLKGCIYPC</sequence>
<feature type="compositionally biased region" description="Basic and acidic residues" evidence="1">
    <location>
        <begin position="46"/>
        <end position="58"/>
    </location>
</feature>
<evidence type="ECO:0000313" key="3">
    <source>
        <dbReference type="Proteomes" id="UP000596902"/>
    </source>
</evidence>
<feature type="non-terminal residue" evidence="2">
    <location>
        <position position="1"/>
    </location>
</feature>
<dbReference type="Proteomes" id="UP000596902">
    <property type="component" value="Unassembled WGS sequence"/>
</dbReference>
<keyword evidence="3" id="KW-1185">Reference proteome</keyword>
<accession>A0A8H7B7U5</accession>
<organism evidence="2 3">
    <name type="scientific">Alternaria burnsii</name>
    <dbReference type="NCBI Taxonomy" id="1187904"/>
    <lineage>
        <taxon>Eukaryota</taxon>
        <taxon>Fungi</taxon>
        <taxon>Dikarya</taxon>
        <taxon>Ascomycota</taxon>
        <taxon>Pezizomycotina</taxon>
        <taxon>Dothideomycetes</taxon>
        <taxon>Pleosporomycetidae</taxon>
        <taxon>Pleosporales</taxon>
        <taxon>Pleosporineae</taxon>
        <taxon>Pleosporaceae</taxon>
        <taxon>Alternaria</taxon>
        <taxon>Alternaria sect. Alternaria</taxon>
    </lineage>
</organism>
<name>A0A8H7B7U5_9PLEO</name>
<proteinExistence type="predicted"/>
<dbReference type="AlphaFoldDB" id="A0A8H7B7U5"/>
<gene>
    <name evidence="2" type="ORF">GT037_003514</name>
</gene>